<name>A0A2L0XC83_9BURK</name>
<dbReference type="Proteomes" id="UP000253772">
    <property type="component" value="Chromosome c2"/>
</dbReference>
<evidence type="ECO:0000313" key="2">
    <source>
        <dbReference type="Proteomes" id="UP000253772"/>
    </source>
</evidence>
<dbReference type="EMBL" id="CP037901">
    <property type="protein sequence ID" value="QBP14151.1"/>
    <property type="molecule type" value="Genomic_DNA"/>
</dbReference>
<reference evidence="1 2" key="1">
    <citation type="submission" date="2019-03" db="EMBL/GenBank/DDBJ databases">
        <title>Comparative insights into the high quality Complete genome sequence of highly metal resistant Cupriavidus metallidurans strain BS1 isolated from a gold-copper mine.</title>
        <authorList>
            <person name="Mazhar H.S."/>
            <person name="Rensing C."/>
        </authorList>
    </citation>
    <scope>NUCLEOTIDE SEQUENCE [LARGE SCALE GENOMIC DNA]</scope>
    <source>
        <strain evidence="1 2">BS1</strain>
    </source>
</reference>
<sequence>MSVYLSPFDACIDAVFRSSPGEQYHTIPAYEFDPREMVADNNGNLNFFLHCGWGASDERLVTRKKGSLVSLYAIDTVKVPSAGRNAIDLNIDKKDLGRYDRMRQSAGLFAHADSHGRVLALDERQRMQHVARAIDAIPGKVAVGCEINQMAMYDFDAAQWHFISLEVFDQIMDDKEA</sequence>
<dbReference type="OrthoDB" id="8994871at2"/>
<evidence type="ECO:0000313" key="1">
    <source>
        <dbReference type="EMBL" id="QBP14151.1"/>
    </source>
</evidence>
<proteinExistence type="predicted"/>
<organism evidence="1 2">
    <name type="scientific">Cupriavidus metallidurans</name>
    <dbReference type="NCBI Taxonomy" id="119219"/>
    <lineage>
        <taxon>Bacteria</taxon>
        <taxon>Pseudomonadati</taxon>
        <taxon>Pseudomonadota</taxon>
        <taxon>Betaproteobacteria</taxon>
        <taxon>Burkholderiales</taxon>
        <taxon>Burkholderiaceae</taxon>
        <taxon>Cupriavidus</taxon>
    </lineage>
</organism>
<accession>A0A2L0XC83</accession>
<dbReference type="AlphaFoldDB" id="A0A2L0XC83"/>
<gene>
    <name evidence="1" type="ORF">DDF84_024120</name>
</gene>
<protein>
    <submittedName>
        <fullName evidence="1">Uncharacterized protein</fullName>
    </submittedName>
</protein>